<dbReference type="FunFam" id="1.10.238.10:FF:000209">
    <property type="entry name" value="Ninein like"/>
    <property type="match status" value="1"/>
</dbReference>
<keyword evidence="6" id="KW-0677">Repeat</keyword>
<organism evidence="14">
    <name type="scientific">Xenopus tropicalis</name>
    <name type="common">Western clawed frog</name>
    <name type="synonym">Silurana tropicalis</name>
    <dbReference type="NCBI Taxonomy" id="8364"/>
    <lineage>
        <taxon>Eukaryota</taxon>
        <taxon>Metazoa</taxon>
        <taxon>Chordata</taxon>
        <taxon>Craniata</taxon>
        <taxon>Vertebrata</taxon>
        <taxon>Euteleostomi</taxon>
        <taxon>Amphibia</taxon>
        <taxon>Batrachia</taxon>
        <taxon>Anura</taxon>
        <taxon>Pipoidea</taxon>
        <taxon>Pipidae</taxon>
        <taxon>Xenopodinae</taxon>
        <taxon>Xenopus</taxon>
        <taxon>Silurana</taxon>
    </lineage>
</organism>
<evidence type="ECO:0000313" key="16">
    <source>
        <dbReference type="RefSeq" id="XP_017949723.2"/>
    </source>
</evidence>
<reference evidence="14" key="1">
    <citation type="journal article" date="2010" name="Science">
        <title>The genome of the Western clawed frog Xenopus tropicalis.</title>
        <authorList>
            <person name="Hellsten U."/>
            <person name="Harland R.M."/>
            <person name="Gilchrist M.J."/>
            <person name="Hendrix D."/>
            <person name="Jurka J."/>
            <person name="Kapitonov V."/>
            <person name="Ovcharenko I."/>
            <person name="Putnam N.H."/>
            <person name="Shu S."/>
            <person name="Taher L."/>
            <person name="Blitz I.L."/>
            <person name="Blumberg B."/>
            <person name="Dichmann D.S."/>
            <person name="Dubchak I."/>
            <person name="Amaya E."/>
            <person name="Detter J.C."/>
            <person name="Fletcher R."/>
            <person name="Gerhard D.S."/>
            <person name="Goodstein D."/>
            <person name="Graves T."/>
            <person name="Grigoriev I.V."/>
            <person name="Grimwood J."/>
            <person name="Kawashima T."/>
            <person name="Lindquist E."/>
            <person name="Lucas S.M."/>
            <person name="Mead P.E."/>
            <person name="Mitros T."/>
            <person name="Ogino H."/>
            <person name="Ohta Y."/>
            <person name="Poliakov A.V."/>
            <person name="Pollet N."/>
            <person name="Robert J."/>
            <person name="Salamov A."/>
            <person name="Sater A.K."/>
            <person name="Schmutz J."/>
            <person name="Terry A."/>
            <person name="Vize P.D."/>
            <person name="Warren W.C."/>
            <person name="Wells D."/>
            <person name="Wills A."/>
            <person name="Wilson R.K."/>
            <person name="Zimmerman L.B."/>
            <person name="Zorn A.M."/>
            <person name="Grainger R."/>
            <person name="Grammer T."/>
            <person name="Khokha M.K."/>
            <person name="Richardson P.M."/>
            <person name="Rokhsar D.S."/>
        </authorList>
    </citation>
    <scope>NUCLEOTIDE SEQUENCE [LARGE SCALE GENOMIC DNA]</scope>
    <source>
        <strain evidence="14">Nigerian</strain>
    </source>
</reference>
<dbReference type="Reactome" id="R-XTR-380320">
    <property type="pathway name" value="Recruitment of NuMA to mitotic centrosomes"/>
</dbReference>
<dbReference type="Ensembl" id="ENSXETT00000104667">
    <property type="protein sequence ID" value="ENSXETP00000071580"/>
    <property type="gene ID" value="ENSXETG00000034469"/>
</dbReference>
<dbReference type="GO" id="GO:0005874">
    <property type="term" value="C:microtubule"/>
    <property type="evidence" value="ECO:0007669"/>
    <property type="project" value="UniProtKB-KW"/>
</dbReference>
<dbReference type="Pfam" id="PF13499">
    <property type="entry name" value="EF-hand_7"/>
    <property type="match status" value="1"/>
</dbReference>
<feature type="domain" description="EF-hand" evidence="13">
    <location>
        <begin position="199"/>
        <end position="234"/>
    </location>
</feature>
<keyword evidence="2" id="KW-0963">Cytoplasm</keyword>
<evidence type="ECO:0000256" key="5">
    <source>
        <dbReference type="ARBA" id="ARBA00022723"/>
    </source>
</evidence>
<dbReference type="SMART" id="SM00054">
    <property type="entry name" value="EFh"/>
    <property type="match status" value="3"/>
</dbReference>
<evidence type="ECO:0000256" key="2">
    <source>
        <dbReference type="ARBA" id="ARBA00022490"/>
    </source>
</evidence>
<accession>A0A6I8QQN7</accession>
<evidence type="ECO:0000313" key="15">
    <source>
        <dbReference type="Proteomes" id="UP000008143"/>
    </source>
</evidence>
<evidence type="ECO:0000256" key="10">
    <source>
        <dbReference type="ARBA" id="ARBA00071185"/>
    </source>
</evidence>
<feature type="region of interest" description="Disordered" evidence="12">
    <location>
        <begin position="128"/>
        <end position="198"/>
    </location>
</feature>
<dbReference type="PROSITE" id="PS50222">
    <property type="entry name" value="EF_HAND_2"/>
    <property type="match status" value="3"/>
</dbReference>
<reference evidence="14" key="2">
    <citation type="submission" date="2020-05" db="UniProtKB">
        <authorList>
            <consortium name="Ensembl"/>
        </authorList>
    </citation>
    <scope>IDENTIFICATION</scope>
</reference>
<evidence type="ECO:0000256" key="4">
    <source>
        <dbReference type="ARBA" id="ARBA00022701"/>
    </source>
</evidence>
<keyword evidence="5" id="KW-0479">Metal-binding</keyword>
<evidence type="ECO:0000256" key="7">
    <source>
        <dbReference type="ARBA" id="ARBA00022837"/>
    </source>
</evidence>
<protein>
    <recommendedName>
        <fullName evidence="10">Ninein-like protein</fullName>
    </recommendedName>
</protein>
<feature type="coiled-coil region" evidence="11">
    <location>
        <begin position="1203"/>
        <end position="1296"/>
    </location>
</feature>
<dbReference type="SUPFAM" id="SSF47473">
    <property type="entry name" value="EF-hand"/>
    <property type="match status" value="1"/>
</dbReference>
<evidence type="ECO:0000313" key="17">
    <source>
        <dbReference type="Xenbase" id="XB-GENE-990139"/>
    </source>
</evidence>
<keyword evidence="4" id="KW-0493">Microtubule</keyword>
<reference evidence="16" key="3">
    <citation type="submission" date="2025-04" db="UniProtKB">
        <authorList>
            <consortium name="RefSeq"/>
        </authorList>
    </citation>
    <scope>IDENTIFICATION</scope>
    <source>
        <strain evidence="16">Nigerian</strain>
        <tissue evidence="16">Liver and blood</tissue>
    </source>
</reference>
<dbReference type="Xenbase" id="XB-GENE-990139">
    <property type="gene designation" value="ninl"/>
</dbReference>
<dbReference type="InterPro" id="IPR002048">
    <property type="entry name" value="EF_hand_dom"/>
</dbReference>
<evidence type="ECO:0000313" key="14">
    <source>
        <dbReference type="Ensembl" id="ENSXETP00000071580"/>
    </source>
</evidence>
<keyword evidence="3" id="KW-0597">Phosphoprotein</keyword>
<dbReference type="Reactome" id="R-XTR-380259">
    <property type="pathway name" value="Loss of Nlp from mitotic centrosomes"/>
</dbReference>
<dbReference type="GeneID" id="100124705"/>
<dbReference type="OrthoDB" id="5799458at2759"/>
<dbReference type="CDD" id="cd00051">
    <property type="entry name" value="EFh"/>
    <property type="match status" value="1"/>
</dbReference>
<name>A0A6I8QQN7_XENTR</name>
<evidence type="ECO:0000256" key="3">
    <source>
        <dbReference type="ARBA" id="ARBA00022553"/>
    </source>
</evidence>
<evidence type="ECO:0000256" key="11">
    <source>
        <dbReference type="SAM" id="Coils"/>
    </source>
</evidence>
<dbReference type="KEGG" id="xtr:100124705"/>
<dbReference type="InterPro" id="IPR011992">
    <property type="entry name" value="EF-hand-dom_pair"/>
</dbReference>
<dbReference type="PANTHER" id="PTHR18905">
    <property type="entry name" value="NINEIN"/>
    <property type="match status" value="1"/>
</dbReference>
<evidence type="ECO:0000256" key="1">
    <source>
        <dbReference type="ARBA" id="ARBA00004300"/>
    </source>
</evidence>
<dbReference type="GO" id="GO:0005509">
    <property type="term" value="F:calcium ion binding"/>
    <property type="evidence" value="ECO:0007669"/>
    <property type="project" value="InterPro"/>
</dbReference>
<feature type="coiled-coil region" evidence="11">
    <location>
        <begin position="1010"/>
        <end position="1103"/>
    </location>
</feature>
<dbReference type="PROSITE" id="PS00018">
    <property type="entry name" value="EF_HAND_1"/>
    <property type="match status" value="1"/>
</dbReference>
<sequence length="1847" mass="214154">MDKEEENKYVSQLLDVFNSCDTTGTGYLDKDELTDLCRKLHLDVQLPLLLQTLLGTDIFARVNFEEFKEGFVAVLSSTIDISISEDESSYLEPVIPDEVKPKYVKGTKRYGRRTQPEHEAAENEANKFLQEQHQGKGQRKSQLKRSSSLESVESLKSDEEAENGKEPLNENFEAQGQLRSWNPEIFDGKRRNSSPCSDMTEHQVRDIWEELGVGHNGYLNQQELATVCKNIGLKDLSKEELEDLFNKLDRDGDGRVSFQEFQEGLFSHAPVPISSTPLKHRRPWACFQPMEDSSRMTTTPSLLSAFGGLHLFSSIDDGTGFGSPEQIMIIWEEEGIEDGKEILTSLDFNLGEQVNLLDLTSALDNELIATKNRIHLAALASYKNELYHRHGLVEQVTRERDKIKQDFEKAEKRNLQLASEVDDHNSEMEQLNESKIKDLELEYRQRLSVLRIQLEGEKEQFMHQSDQHRTKLEADLANLKMEEASLRERLNLSVKENSRLQKEMVEVVEKLSETENDVLKLQTNVDDLLKGKRQVDHPHMEFCSQEERFADIIKEYEIQCRELRDQNDELRIQLETLRSQLSESKYSRLLAKIKDNKLLHLKAKEKIHNNSLSNGSHGKKGLSAKVRRSVSAAGANGPVTMEPELPPSNIEAELTKQQLKEQQQEIQDLKIELETKVNYYEREVELMKSNFEKERKATEHSFKLEISELEEQRADLEELNAKYQEVIDGLKTQLSKSAQCQEMEKRFKEEKLELEQYYAKELSALGQRLTAEKDQLEEELRRTHQHELQSMRQEAEEALNETLAASEAQWAEHWQNLLQQHYNEKNEALEKHELAKISWREEQLREQNLWEERERTLLAQCKKEQLKQEEKHNEEQAHICKTFAIEKEEIESRYNIKIDQLKREIECLVSRVTTMTTAERGQPLAWVAVQSGECLYGNSADKGSVNKADMGHSDELSEMTGQHNVTPNPQCTRVLYRLKDVDEKLSLLKGTEESTEVKLHKMECVVFSLRAQLQDDMKEIEALLKKQNYLEEEKAQLGSRLEAMEEEHLLSEAKQHQLMVQLQEKSDFIKEQDSKLQHISKDKEELEKQVAALTGEAVQLEHKLNAFSGKYQEMTACLSETIEGIHSEQNVCHTPDGIPANDSVFIEELLARNVSLSQQLNDKEEEVCILQRKINIMVRRLQELEIEAHKYPSGAEDESQKARDCVIDKLVELEDLVRQLERETNASQDDRLELCRLTEDNCLFREKVERLQQEVHDFEDQTNKHRKEVEQLKNEKEQLVCELKELNKQSHKCQEEVCLLNAQNLQLSTAISDLTGQNKENQETIKQLSSSLSDMARQKEEATDSMTKLQEMICCLEKANVQQEAEGQRQRDWLEQDLQKLNDENQKYQDELNRLNAQTQQLNSTIADLSAWKMENQETMQNLTSHLREVTQQEEAAQAEGTRLHKVLSALESEKLQLESQWERDRNRLEHELEVSKEECQRYREELHQLNAQSLQLSSSVSDLSAQHAGNQEAIQQLSNRLREVTKQKEDAVAAVEQLRDVINTLEREKLQHLGAWQQERNQLAQQLHTSNEKMENQMQKHIKEKEGLLSGLHESNKQLSVMDSFQEANTSLRQEKQSLEEQCHNLTTQLKDAAAQAMQMLKLESDLKAAHEESQTLKRNQAQLRETLAECQDQLLEANSKLTLEQSQHMRQVQQLKERVSCAVPVEQVTELQNRLREEEKNTQQLQDKMRFHAEQTNRLLAMQQEEHEKLLRRMEERLEEVELDLKNVRLMLQEKVHQLKEQLEKNAKSGLLLKDLYVENAQLMKALQVTEQRQKSAEKKNYLLEEKIAALNKVIGRIAPASLAV</sequence>
<evidence type="ECO:0000256" key="12">
    <source>
        <dbReference type="SAM" id="MobiDB-lite"/>
    </source>
</evidence>
<feature type="domain" description="EF-hand" evidence="13">
    <location>
        <begin position="236"/>
        <end position="271"/>
    </location>
</feature>
<dbReference type="InterPro" id="IPR018247">
    <property type="entry name" value="EF_Hand_1_Ca_BS"/>
</dbReference>
<evidence type="ECO:0000256" key="9">
    <source>
        <dbReference type="ARBA" id="ARBA00023212"/>
    </source>
</evidence>
<feature type="coiled-coil region" evidence="11">
    <location>
        <begin position="393"/>
        <end position="434"/>
    </location>
</feature>
<proteinExistence type="predicted"/>
<keyword evidence="9" id="KW-0206">Cytoskeleton</keyword>
<dbReference type="Gene3D" id="1.10.238.10">
    <property type="entry name" value="EF-hand"/>
    <property type="match status" value="2"/>
</dbReference>
<dbReference type="GO" id="GO:0034454">
    <property type="term" value="P:microtubule anchoring at centrosome"/>
    <property type="evidence" value="ECO:0000318"/>
    <property type="project" value="GO_Central"/>
</dbReference>
<feature type="coiled-coil region" evidence="11">
    <location>
        <begin position="462"/>
        <end position="580"/>
    </location>
</feature>
<dbReference type="RefSeq" id="XP_017949723.2">
    <property type="nucleotide sequence ID" value="XM_018094234.2"/>
</dbReference>
<dbReference type="CTD" id="22981"/>
<dbReference type="GO" id="GO:0005813">
    <property type="term" value="C:centrosome"/>
    <property type="evidence" value="ECO:0000318"/>
    <property type="project" value="GO_Central"/>
</dbReference>
<dbReference type="Reactome" id="R-XTR-380270">
    <property type="pathway name" value="Recruitment of mitotic centrosome proteins and complexes"/>
</dbReference>
<gene>
    <name evidence="14 16 17" type="primary">ninl</name>
</gene>
<dbReference type="Proteomes" id="UP000008143">
    <property type="component" value="Chromosome 5"/>
</dbReference>
<dbReference type="Reactome" id="R-XTR-8854518">
    <property type="pathway name" value="AURKA Activation by TPX2"/>
</dbReference>
<comment type="subcellular location">
    <subcellularLocation>
        <location evidence="1">Cytoplasm</location>
        <location evidence="1">Cytoskeleton</location>
        <location evidence="1">Microtubule organizing center</location>
        <location evidence="1">Centrosome</location>
    </subcellularLocation>
</comment>
<evidence type="ECO:0000256" key="6">
    <source>
        <dbReference type="ARBA" id="ARBA00022737"/>
    </source>
</evidence>
<evidence type="ECO:0000256" key="8">
    <source>
        <dbReference type="ARBA" id="ARBA00023054"/>
    </source>
</evidence>
<evidence type="ECO:0000259" key="13">
    <source>
        <dbReference type="PROSITE" id="PS50222"/>
    </source>
</evidence>
<dbReference type="GeneTree" id="ENSGT00660000095541"/>
<feature type="domain" description="EF-hand" evidence="13">
    <location>
        <begin position="8"/>
        <end position="43"/>
    </location>
</feature>
<keyword evidence="15" id="KW-1185">Reference proteome</keyword>
<dbReference type="PANTHER" id="PTHR18905:SF12">
    <property type="entry name" value="NINEIN-LIKE PROTEIN"/>
    <property type="match status" value="1"/>
</dbReference>
<keyword evidence="8 11" id="KW-0175">Coiled coil</keyword>
<dbReference type="AGR" id="Xenbase:XB-GENE-990139"/>
<dbReference type="OMA" id="SYHQGQV"/>
<dbReference type="Bgee" id="ENSXETG00000034469">
    <property type="expression patterns" value="Expressed in ovary and 11 other cell types or tissues"/>
</dbReference>
<feature type="coiled-coil region" evidence="11">
    <location>
        <begin position="649"/>
        <end position="831"/>
    </location>
</feature>
<dbReference type="Reactome" id="R-XTR-2565942">
    <property type="pathway name" value="Regulation of PLK1 Activity at G2/M Transition"/>
</dbReference>
<feature type="coiled-coil region" evidence="11">
    <location>
        <begin position="1325"/>
        <end position="1822"/>
    </location>
</feature>
<feature type="compositionally biased region" description="Basic and acidic residues" evidence="12">
    <location>
        <begin position="153"/>
        <end position="168"/>
    </location>
</feature>
<keyword evidence="7" id="KW-0106">Calcium</keyword>
<dbReference type="Reactome" id="R-XTR-5620912">
    <property type="pathway name" value="Anchoring of the basal body to the plasma membrane"/>
</dbReference>